<organism evidence="2 3">
    <name type="scientific">Cellvibrio zantedeschiae</name>
    <dbReference type="NCBI Taxonomy" id="1237077"/>
    <lineage>
        <taxon>Bacteria</taxon>
        <taxon>Pseudomonadati</taxon>
        <taxon>Pseudomonadota</taxon>
        <taxon>Gammaproteobacteria</taxon>
        <taxon>Cellvibrionales</taxon>
        <taxon>Cellvibrionaceae</taxon>
        <taxon>Cellvibrio</taxon>
    </lineage>
</organism>
<protein>
    <submittedName>
        <fullName evidence="2">Uncharacterized protein</fullName>
    </submittedName>
</protein>
<name>A0ABQ3B3Z1_9GAMM</name>
<evidence type="ECO:0000313" key="3">
    <source>
        <dbReference type="Proteomes" id="UP000619761"/>
    </source>
</evidence>
<keyword evidence="1" id="KW-1133">Transmembrane helix</keyword>
<dbReference type="EMBL" id="BMYZ01000002">
    <property type="protein sequence ID" value="GGY78283.1"/>
    <property type="molecule type" value="Genomic_DNA"/>
</dbReference>
<accession>A0ABQ3B3Z1</accession>
<feature type="transmembrane region" description="Helical" evidence="1">
    <location>
        <begin position="12"/>
        <end position="35"/>
    </location>
</feature>
<comment type="caution">
    <text evidence="2">The sequence shown here is derived from an EMBL/GenBank/DDBJ whole genome shotgun (WGS) entry which is preliminary data.</text>
</comment>
<gene>
    <name evidence="2" type="ORF">GCM10011613_23630</name>
</gene>
<proteinExistence type="predicted"/>
<dbReference type="Proteomes" id="UP000619761">
    <property type="component" value="Unassembled WGS sequence"/>
</dbReference>
<dbReference type="RefSeq" id="WP_189418864.1">
    <property type="nucleotide sequence ID" value="NZ_BMYZ01000002.1"/>
</dbReference>
<evidence type="ECO:0000256" key="1">
    <source>
        <dbReference type="SAM" id="Phobius"/>
    </source>
</evidence>
<keyword evidence="1" id="KW-0812">Transmembrane</keyword>
<evidence type="ECO:0000313" key="2">
    <source>
        <dbReference type="EMBL" id="GGY78283.1"/>
    </source>
</evidence>
<sequence>MISMWLVKHKKKLILLCGIVLFLGLIYFLFIYYLVTNGFRNYQKFCSNYIPQIESYQAKHGIYPSAINDFEKPSFSWRYDAEECNYIADPDGFSFQVADGLFGISIYISKEKRWVYD</sequence>
<keyword evidence="1" id="KW-0472">Membrane</keyword>
<keyword evidence="3" id="KW-1185">Reference proteome</keyword>
<reference evidence="3" key="1">
    <citation type="journal article" date="2019" name="Int. J. Syst. Evol. Microbiol.">
        <title>The Global Catalogue of Microorganisms (GCM) 10K type strain sequencing project: providing services to taxonomists for standard genome sequencing and annotation.</title>
        <authorList>
            <consortium name="The Broad Institute Genomics Platform"/>
            <consortium name="The Broad Institute Genome Sequencing Center for Infectious Disease"/>
            <person name="Wu L."/>
            <person name="Ma J."/>
        </authorList>
    </citation>
    <scope>NUCLEOTIDE SEQUENCE [LARGE SCALE GENOMIC DNA]</scope>
    <source>
        <strain evidence="3">KCTC 32239</strain>
    </source>
</reference>